<sequence length="321" mass="34733">MSALDEVEKVLWDHYGLRGPFEVTALAAEGRNNSLVAFRSPGGAFVWKQGSSALAPVQQREFALLAWLAEQDLPFRMAAPLRTLAGAWGWEGGRGLNVLLPLLPGERLPETADAWHALGTALNALHAALARFPLEGAPRLLDWAKLGDLHPRVPDPLALSFEQPDLWGDEATLHSWRLAFGEMLWRVRDAYAALPHQVVHGDFNSVNVLFGGGGVSAVLDFEFACPGPRLLDVATALSEVLVRPEPEWALAQAFLRGYGQLTLQERAALPAALLLRQAAVGVWGLGLALEDGPNATTQARLRELGTVSAWLKTQGDRLSTG</sequence>
<dbReference type="KEGG" id="dge:Dgeo_2485"/>
<dbReference type="Gene3D" id="3.90.1200.10">
    <property type="match status" value="1"/>
</dbReference>
<dbReference type="EMBL" id="CP000358">
    <property type="protein sequence ID" value="ABF43919.1"/>
    <property type="molecule type" value="Genomic_DNA"/>
</dbReference>
<dbReference type="SUPFAM" id="SSF56112">
    <property type="entry name" value="Protein kinase-like (PK-like)"/>
    <property type="match status" value="1"/>
</dbReference>
<comment type="similarity">
    <text evidence="1">Belongs to the pseudomonas-type ThrB family.</text>
</comment>
<keyword evidence="3" id="KW-0614">Plasmid</keyword>
<dbReference type="InterPro" id="IPR050249">
    <property type="entry name" value="Pseudomonas-type_ThrB"/>
</dbReference>
<protein>
    <submittedName>
        <fullName evidence="3">Aminoglycoside phosphotransferase</fullName>
    </submittedName>
</protein>
<organism evidence="3 4">
    <name type="scientific">Deinococcus geothermalis (strain DSM 11300 / CIP 105573 / AG-3a)</name>
    <dbReference type="NCBI Taxonomy" id="319795"/>
    <lineage>
        <taxon>Bacteria</taxon>
        <taxon>Thermotogati</taxon>
        <taxon>Deinococcota</taxon>
        <taxon>Deinococci</taxon>
        <taxon>Deinococcales</taxon>
        <taxon>Deinococcaceae</taxon>
        <taxon>Deinococcus</taxon>
    </lineage>
</organism>
<dbReference type="InterPro" id="IPR002575">
    <property type="entry name" value="Aminoglycoside_PTrfase"/>
</dbReference>
<dbReference type="PANTHER" id="PTHR21064">
    <property type="entry name" value="AMINOGLYCOSIDE PHOSPHOTRANSFERASE DOMAIN-CONTAINING PROTEIN-RELATED"/>
    <property type="match status" value="1"/>
</dbReference>
<dbReference type="GO" id="GO:0019202">
    <property type="term" value="F:amino acid kinase activity"/>
    <property type="evidence" value="ECO:0007669"/>
    <property type="project" value="TreeGrafter"/>
</dbReference>
<keyword evidence="4" id="KW-1185">Reference proteome</keyword>
<reference evidence="3" key="1">
    <citation type="submission" date="2006-04" db="EMBL/GenBank/DDBJ databases">
        <title>Complete sequence of plasmid1 pDGEO01 of Deinococcus geothermalis DSM 11300.</title>
        <authorList>
            <consortium name="US DOE Joint Genome Institute"/>
            <person name="Copeland A."/>
            <person name="Lucas S."/>
            <person name="Lapidus A."/>
            <person name="Barry K."/>
            <person name="Detter J.C."/>
            <person name="Glavina del Rio T."/>
            <person name="Hammon N."/>
            <person name="Israni S."/>
            <person name="Dalin E."/>
            <person name="Tice H."/>
            <person name="Pitluck S."/>
            <person name="Brettin T."/>
            <person name="Bruce D."/>
            <person name="Han C."/>
            <person name="Tapia R."/>
            <person name="Saunders E."/>
            <person name="Gilna P."/>
            <person name="Schmutz J."/>
            <person name="Larimer F."/>
            <person name="Land M."/>
            <person name="Hauser L."/>
            <person name="Kyrpides N."/>
            <person name="Kim E."/>
            <person name="Daly M.J."/>
            <person name="Fredrickson J.K."/>
            <person name="Makarova K.S."/>
            <person name="Gaidamakova E.K."/>
            <person name="Zhai M."/>
            <person name="Richardson P."/>
        </authorList>
    </citation>
    <scope>NUCLEOTIDE SEQUENCE</scope>
    <source>
        <strain evidence="3">DSM 11300</strain>
        <plasmid evidence="3">pDGEO01</plasmid>
    </source>
</reference>
<evidence type="ECO:0000256" key="1">
    <source>
        <dbReference type="ARBA" id="ARBA00038240"/>
    </source>
</evidence>
<dbReference type="HOGENOM" id="CLU_865256_0_0_0"/>
<dbReference type="RefSeq" id="WP_011526076.1">
    <property type="nucleotide sequence ID" value="NC_008010.2"/>
</dbReference>
<dbReference type="eggNOG" id="COG2334">
    <property type="taxonomic scope" value="Bacteria"/>
</dbReference>
<geneLocation type="plasmid" evidence="3 4">
    <name>pDGEO01</name>
</geneLocation>
<gene>
    <name evidence="3" type="ordered locus">Dgeo_2485</name>
</gene>
<proteinExistence type="inferred from homology"/>
<evidence type="ECO:0000313" key="4">
    <source>
        <dbReference type="Proteomes" id="UP000002431"/>
    </source>
</evidence>
<dbReference type="Proteomes" id="UP000002431">
    <property type="component" value="Plasmid pDGEO01"/>
</dbReference>
<name>Q1J3L5_DEIGD</name>
<dbReference type="Pfam" id="PF01636">
    <property type="entry name" value="APH"/>
    <property type="match status" value="1"/>
</dbReference>
<dbReference type="AlphaFoldDB" id="Q1J3L5"/>
<dbReference type="InterPro" id="IPR011009">
    <property type="entry name" value="Kinase-like_dom_sf"/>
</dbReference>
<dbReference type="PANTHER" id="PTHR21064:SF6">
    <property type="entry name" value="AMINOGLYCOSIDE PHOSPHOTRANSFERASE DOMAIN-CONTAINING PROTEIN"/>
    <property type="match status" value="1"/>
</dbReference>
<evidence type="ECO:0000313" key="3">
    <source>
        <dbReference type="EMBL" id="ABF43919.1"/>
    </source>
</evidence>
<feature type="domain" description="Aminoglycoside phosphotransferase" evidence="2">
    <location>
        <begin position="28"/>
        <end position="264"/>
    </location>
</feature>
<accession>Q1J3L5</accession>
<evidence type="ECO:0000259" key="2">
    <source>
        <dbReference type="Pfam" id="PF01636"/>
    </source>
</evidence>